<dbReference type="RefSeq" id="WP_115893339.1">
    <property type="nucleotide sequence ID" value="NZ_QTLC01000014.1"/>
</dbReference>
<accession>A0A3D8VT04</accession>
<dbReference type="AlphaFoldDB" id="A0A3D8VT04"/>
<name>A0A3D8VT04_9BACI</name>
<proteinExistence type="predicted"/>
<dbReference type="Proteomes" id="UP000257032">
    <property type="component" value="Unassembled WGS sequence"/>
</dbReference>
<evidence type="ECO:0000313" key="2">
    <source>
        <dbReference type="Proteomes" id="UP000257032"/>
    </source>
</evidence>
<sequence length="78" mass="9500">MRIKYEEFNDEEYAFQKFKALLEEQLGRDLTKIEARKIRWLSEWEQETVGVLFDLIQEVAGKEIKSDNHKCHRREDLK</sequence>
<gene>
    <name evidence="1" type="ORF">DXT76_02260</name>
</gene>
<dbReference type="EMBL" id="QTLC01000014">
    <property type="protein sequence ID" value="RDY72393.1"/>
    <property type="molecule type" value="Genomic_DNA"/>
</dbReference>
<evidence type="ECO:0000313" key="1">
    <source>
        <dbReference type="EMBL" id="RDY72393.1"/>
    </source>
</evidence>
<protein>
    <submittedName>
        <fullName evidence="1">Uncharacterized protein</fullName>
    </submittedName>
</protein>
<organism evidence="1 2">
    <name type="scientific">Halobacillus trueperi</name>
    <dbReference type="NCBI Taxonomy" id="156205"/>
    <lineage>
        <taxon>Bacteria</taxon>
        <taxon>Bacillati</taxon>
        <taxon>Bacillota</taxon>
        <taxon>Bacilli</taxon>
        <taxon>Bacillales</taxon>
        <taxon>Bacillaceae</taxon>
        <taxon>Halobacillus</taxon>
    </lineage>
</organism>
<reference evidence="1 2" key="1">
    <citation type="submission" date="2018-08" db="EMBL/GenBank/DDBJ databases">
        <title>Genome sequence of strict halophilic Halobacillus trueperi SS1 isolated from Lunsu, a salty water body of North West Himalayas.</title>
        <authorList>
            <person name="Gupta S."/>
            <person name="Sharma P."/>
            <person name="Dev K."/>
            <person name="Baumler D."/>
            <person name="Sourirajan A."/>
        </authorList>
    </citation>
    <scope>NUCLEOTIDE SEQUENCE [LARGE SCALE GENOMIC DNA]</scope>
    <source>
        <strain evidence="1 2">SS1</strain>
    </source>
</reference>
<comment type="caution">
    <text evidence="1">The sequence shown here is derived from an EMBL/GenBank/DDBJ whole genome shotgun (WGS) entry which is preliminary data.</text>
</comment>